<evidence type="ECO:0000313" key="3">
    <source>
        <dbReference type="Proteomes" id="UP000248889"/>
    </source>
</evidence>
<dbReference type="GO" id="GO:0016740">
    <property type="term" value="F:transferase activity"/>
    <property type="evidence" value="ECO:0007669"/>
    <property type="project" value="UniProtKB-KW"/>
</dbReference>
<keyword evidence="2" id="KW-0808">Transferase</keyword>
<organism evidence="2 3">
    <name type="scientific">Streptacidiphilus pinicola</name>
    <dbReference type="NCBI Taxonomy" id="2219663"/>
    <lineage>
        <taxon>Bacteria</taxon>
        <taxon>Bacillati</taxon>
        <taxon>Actinomycetota</taxon>
        <taxon>Actinomycetes</taxon>
        <taxon>Kitasatosporales</taxon>
        <taxon>Streptomycetaceae</taxon>
        <taxon>Streptacidiphilus</taxon>
    </lineage>
</organism>
<dbReference type="InterPro" id="IPR002575">
    <property type="entry name" value="Aminoglycoside_PTrfase"/>
</dbReference>
<protein>
    <submittedName>
        <fullName evidence="2">Aminoglycoside phosphotransferase family protein</fullName>
    </submittedName>
</protein>
<gene>
    <name evidence="2" type="ORF">DN069_20490</name>
</gene>
<dbReference type="SUPFAM" id="SSF56112">
    <property type="entry name" value="Protein kinase-like (PK-like)"/>
    <property type="match status" value="1"/>
</dbReference>
<name>A0A2X0J8L6_9ACTN</name>
<dbReference type="Proteomes" id="UP000248889">
    <property type="component" value="Unassembled WGS sequence"/>
</dbReference>
<dbReference type="Pfam" id="PF01636">
    <property type="entry name" value="APH"/>
    <property type="match status" value="1"/>
</dbReference>
<comment type="caution">
    <text evidence="2">The sequence shown here is derived from an EMBL/GenBank/DDBJ whole genome shotgun (WGS) entry which is preliminary data.</text>
</comment>
<reference evidence="2 3" key="1">
    <citation type="submission" date="2018-06" db="EMBL/GenBank/DDBJ databases">
        <title>Streptacidiphilus pinicola sp. nov., isolated from pine grove soil.</title>
        <authorList>
            <person name="Roh S.G."/>
            <person name="Park S."/>
            <person name="Kim M.-K."/>
            <person name="Yun B.-R."/>
            <person name="Park J."/>
            <person name="Kim M.J."/>
            <person name="Kim Y.S."/>
            <person name="Kim S.B."/>
        </authorList>
    </citation>
    <scope>NUCLEOTIDE SEQUENCE [LARGE SCALE GENOMIC DNA]</scope>
    <source>
        <strain evidence="2 3">MMS16-CNU450</strain>
    </source>
</reference>
<evidence type="ECO:0000313" key="2">
    <source>
        <dbReference type="EMBL" id="RAG83818.1"/>
    </source>
</evidence>
<dbReference type="InterPro" id="IPR011009">
    <property type="entry name" value="Kinase-like_dom_sf"/>
</dbReference>
<dbReference type="Gene3D" id="3.90.1200.10">
    <property type="match status" value="1"/>
</dbReference>
<sequence>MLRLLHALPVTQDIDLGRVDPFVRLRDRIQEAELEAEPRAWLLYRLERLQQAWQHLPPGLPECVIHGDAWGGNVAVLEDGNALLLDFEHTSVGPPEWDLTSTAIERGTFAQLSPVDYQAFCDAYGGTDVLGWPTLRDIRELRLVCFALQTAIQHPQARDQAHLRLECLQGHRGPRPWSWTRVP</sequence>
<accession>A0A2X0J8L6</accession>
<dbReference type="AlphaFoldDB" id="A0A2X0J8L6"/>
<proteinExistence type="predicted"/>
<keyword evidence="3" id="KW-1185">Reference proteome</keyword>
<dbReference type="EMBL" id="QKYN01000077">
    <property type="protein sequence ID" value="RAG83818.1"/>
    <property type="molecule type" value="Genomic_DNA"/>
</dbReference>
<evidence type="ECO:0000259" key="1">
    <source>
        <dbReference type="Pfam" id="PF01636"/>
    </source>
</evidence>
<dbReference type="OrthoDB" id="3723194at2"/>
<feature type="domain" description="Aminoglycoside phosphotransferase" evidence="1">
    <location>
        <begin position="2"/>
        <end position="136"/>
    </location>
</feature>